<organism evidence="1 2">
    <name type="scientific">Auriscalpium vulgare</name>
    <dbReference type="NCBI Taxonomy" id="40419"/>
    <lineage>
        <taxon>Eukaryota</taxon>
        <taxon>Fungi</taxon>
        <taxon>Dikarya</taxon>
        <taxon>Basidiomycota</taxon>
        <taxon>Agaricomycotina</taxon>
        <taxon>Agaricomycetes</taxon>
        <taxon>Russulales</taxon>
        <taxon>Auriscalpiaceae</taxon>
        <taxon>Auriscalpium</taxon>
    </lineage>
</organism>
<dbReference type="Proteomes" id="UP000814033">
    <property type="component" value="Unassembled WGS sequence"/>
</dbReference>
<evidence type="ECO:0000313" key="1">
    <source>
        <dbReference type="EMBL" id="KAI0043908.1"/>
    </source>
</evidence>
<reference evidence="1" key="1">
    <citation type="submission" date="2021-02" db="EMBL/GenBank/DDBJ databases">
        <authorList>
            <consortium name="DOE Joint Genome Institute"/>
            <person name="Ahrendt S."/>
            <person name="Looney B.P."/>
            <person name="Miyauchi S."/>
            <person name="Morin E."/>
            <person name="Drula E."/>
            <person name="Courty P.E."/>
            <person name="Chicoki N."/>
            <person name="Fauchery L."/>
            <person name="Kohler A."/>
            <person name="Kuo A."/>
            <person name="Labutti K."/>
            <person name="Pangilinan J."/>
            <person name="Lipzen A."/>
            <person name="Riley R."/>
            <person name="Andreopoulos W."/>
            <person name="He G."/>
            <person name="Johnson J."/>
            <person name="Barry K.W."/>
            <person name="Grigoriev I.V."/>
            <person name="Nagy L."/>
            <person name="Hibbett D."/>
            <person name="Henrissat B."/>
            <person name="Matheny P.B."/>
            <person name="Labbe J."/>
            <person name="Martin F."/>
        </authorList>
    </citation>
    <scope>NUCLEOTIDE SEQUENCE</scope>
    <source>
        <strain evidence="1">FP105234-sp</strain>
    </source>
</reference>
<comment type="caution">
    <text evidence="1">The sequence shown here is derived from an EMBL/GenBank/DDBJ whole genome shotgun (WGS) entry which is preliminary data.</text>
</comment>
<accession>A0ACB8RIF3</accession>
<proteinExistence type="predicted"/>
<evidence type="ECO:0000313" key="2">
    <source>
        <dbReference type="Proteomes" id="UP000814033"/>
    </source>
</evidence>
<reference evidence="1" key="2">
    <citation type="journal article" date="2022" name="New Phytol.">
        <title>Evolutionary transition to the ectomycorrhizal habit in the genomes of a hyperdiverse lineage of mushroom-forming fungi.</title>
        <authorList>
            <person name="Looney B."/>
            <person name="Miyauchi S."/>
            <person name="Morin E."/>
            <person name="Drula E."/>
            <person name="Courty P.E."/>
            <person name="Kohler A."/>
            <person name="Kuo A."/>
            <person name="LaButti K."/>
            <person name="Pangilinan J."/>
            <person name="Lipzen A."/>
            <person name="Riley R."/>
            <person name="Andreopoulos W."/>
            <person name="He G."/>
            <person name="Johnson J."/>
            <person name="Nolan M."/>
            <person name="Tritt A."/>
            <person name="Barry K.W."/>
            <person name="Grigoriev I.V."/>
            <person name="Nagy L.G."/>
            <person name="Hibbett D."/>
            <person name="Henrissat B."/>
            <person name="Matheny P.B."/>
            <person name="Labbe J."/>
            <person name="Martin F.M."/>
        </authorList>
    </citation>
    <scope>NUCLEOTIDE SEQUENCE</scope>
    <source>
        <strain evidence="1">FP105234-sp</strain>
    </source>
</reference>
<protein>
    <submittedName>
        <fullName evidence="1">Uncharacterized protein</fullName>
    </submittedName>
</protein>
<name>A0ACB8RIF3_9AGAM</name>
<gene>
    <name evidence="1" type="ORF">FA95DRAFT_333459</name>
</gene>
<dbReference type="EMBL" id="MU276000">
    <property type="protein sequence ID" value="KAI0043908.1"/>
    <property type="molecule type" value="Genomic_DNA"/>
</dbReference>
<sequence length="178" mass="18974">MAAPSLDACCAFAPAGPCWPLLAPAGPCWPLLAPAGPCWPLLARMPALMRPRGSFFSTGLLPAAKVVSKSKDTPVPASRLPSGHPAWNRCQMDVGGAVTANLQRRFASYRDCPTAGQSHNEARLSPHTCVNVSSRTSVSAGCLPALGHQSWPDEGRSPPYRPPCRLFRLGHPSSIERR</sequence>
<keyword evidence="2" id="KW-1185">Reference proteome</keyword>